<dbReference type="EMBL" id="CP109109">
    <property type="protein sequence ID" value="WSB99686.1"/>
    <property type="molecule type" value="Genomic_DNA"/>
</dbReference>
<keyword evidence="1" id="KW-0808">Transferase</keyword>
<keyword evidence="2" id="KW-1185">Reference proteome</keyword>
<evidence type="ECO:0000313" key="1">
    <source>
        <dbReference type="EMBL" id="WSB99686.1"/>
    </source>
</evidence>
<accession>A0ACD4ZNU3</accession>
<evidence type="ECO:0000313" key="2">
    <source>
        <dbReference type="Proteomes" id="UP001348369"/>
    </source>
</evidence>
<keyword evidence="1" id="KW-0489">Methyltransferase</keyword>
<reference evidence="1" key="1">
    <citation type="submission" date="2022-10" db="EMBL/GenBank/DDBJ databases">
        <title>The complete genomes of actinobacterial strains from the NBC collection.</title>
        <authorList>
            <person name="Joergensen T.S."/>
            <person name="Alvarez Arevalo M."/>
            <person name="Sterndorff E.B."/>
            <person name="Faurdal D."/>
            <person name="Vuksanovic O."/>
            <person name="Mourched A.-S."/>
            <person name="Charusanti P."/>
            <person name="Shaw S."/>
            <person name="Blin K."/>
            <person name="Weber T."/>
        </authorList>
    </citation>
    <scope>NUCLEOTIDE SEQUENCE</scope>
    <source>
        <strain evidence="1">NBC 01771</strain>
    </source>
</reference>
<gene>
    <name evidence="1" type="ORF">OG835_23580</name>
</gene>
<proteinExistence type="predicted"/>
<sequence length="304" mass="32558">MSSLLSNRLAKRILRPAAGLVDRRIKHSPLRKDLDALKREVADLRAQQYAFGLLFDRTGRSGHRVPTPAQIDTLVRQIAEVTGEDGGYARRNVTVAYRNVIALEALAVGRLAGSTSNVCGKLATVPLLSPPNGDVLEIGTLYGLFSATMMRMLHRAGTEARLTIVDPLVGSQLQPGAKQSAEPTGTPVRMDVVRANLALGGRSGEEARIQQGFSGDPEVRAAVSDREYGVIVVDGDHSAEGVLADLEWVEEIVAPGGIVVLDDYGDGHWPGVQEATDKHLANGTSRLEMLGRVSTSAFLRARPA</sequence>
<protein>
    <submittedName>
        <fullName evidence="1">Class I SAM-dependent methyltransferase</fullName>
    </submittedName>
</protein>
<name>A0ACD4ZNU3_9ACTN</name>
<organism evidence="1 2">
    <name type="scientific">Streptomyces scopuliridis</name>
    <dbReference type="NCBI Taxonomy" id="452529"/>
    <lineage>
        <taxon>Bacteria</taxon>
        <taxon>Bacillati</taxon>
        <taxon>Actinomycetota</taxon>
        <taxon>Actinomycetes</taxon>
        <taxon>Kitasatosporales</taxon>
        <taxon>Streptomycetaceae</taxon>
        <taxon>Streptomyces</taxon>
    </lineage>
</organism>
<dbReference type="Proteomes" id="UP001348369">
    <property type="component" value="Chromosome"/>
</dbReference>